<gene>
    <name evidence="1" type="primary">Jama36N09.8</name>
</gene>
<accession>I4DI80</accession>
<protein>
    <submittedName>
        <fullName evidence="1">Uncharacterized protein</fullName>
    </submittedName>
</protein>
<sequence>MECGSLNMVET</sequence>
<organism evidence="1">
    <name type="scientific">Oryza sativa subsp. japonica</name>
    <name type="common">Rice</name>
    <dbReference type="NCBI Taxonomy" id="39947"/>
    <lineage>
        <taxon>Eukaryota</taxon>
        <taxon>Viridiplantae</taxon>
        <taxon>Streptophyta</taxon>
        <taxon>Embryophyta</taxon>
        <taxon>Tracheophyta</taxon>
        <taxon>Spermatophyta</taxon>
        <taxon>Magnoliopsida</taxon>
        <taxon>Liliopsida</taxon>
        <taxon>Poales</taxon>
        <taxon>Poaceae</taxon>
        <taxon>BOP clade</taxon>
        <taxon>Oryzoideae</taxon>
        <taxon>Oryzeae</taxon>
        <taxon>Oryzinae</taxon>
        <taxon>Oryza</taxon>
        <taxon>Oryza sativa</taxon>
    </lineage>
</organism>
<proteinExistence type="predicted"/>
<dbReference type="EMBL" id="AP011523">
    <property type="protein sequence ID" value="BAM17620.1"/>
    <property type="molecule type" value="Genomic_DNA"/>
</dbReference>
<name>I4DI80_ORYSJ</name>
<reference evidence="1" key="1">
    <citation type="submission" date="2009-05" db="EMBL/GenBank/DDBJ databases">
        <title>Oryza sativa Japonica Group DNA, complete sequence, cultivar: Jamaica.</title>
        <authorList>
            <person name="Katsuyuki I."/>
            <person name="Kuboyama T."/>
            <person name="Matsumoto T."/>
            <person name="Wu J."/>
            <person name="Kanamori H."/>
        </authorList>
    </citation>
    <scope>NUCLEOTIDE SEQUENCE</scope>
</reference>
<evidence type="ECO:0000313" key="1">
    <source>
        <dbReference type="EMBL" id="BAM17620.1"/>
    </source>
</evidence>